<accession>A0A8I1E2Z8</accession>
<dbReference type="RefSeq" id="WP_082036740.1">
    <property type="nucleotide sequence ID" value="NZ_JAAQXE010000015.1"/>
</dbReference>
<dbReference type="PROSITE" id="PS51750">
    <property type="entry name" value="BRO_N"/>
    <property type="match status" value="1"/>
</dbReference>
<comment type="caution">
    <text evidence="2">The sequence shown here is derived from an EMBL/GenBank/DDBJ whole genome shotgun (WGS) entry which is preliminary data.</text>
</comment>
<organism evidence="2 3">
    <name type="scientific">Pseudomonas rhodesiae</name>
    <dbReference type="NCBI Taxonomy" id="76760"/>
    <lineage>
        <taxon>Bacteria</taxon>
        <taxon>Pseudomonadati</taxon>
        <taxon>Pseudomonadota</taxon>
        <taxon>Gammaproteobacteria</taxon>
        <taxon>Pseudomonadales</taxon>
        <taxon>Pseudomonadaceae</taxon>
        <taxon>Pseudomonas</taxon>
    </lineage>
</organism>
<evidence type="ECO:0000313" key="2">
    <source>
        <dbReference type="EMBL" id="MBI6623939.1"/>
    </source>
</evidence>
<sequence length="158" mass="18561">MNEHFEPTRFTRNNRFIHALILDSQAWFSVVDLGRLMGYPLNERLIRKLDTDQHRFLRLNYHGKIQETLMVSESGVYALMIYHHIPENRNLRQWLTHEVIPALRKTANSTAEHGPTLTTLQWAGLSVSLLHWQNNAWVQWRDMPVLMPSVEHAYGLGH</sequence>
<protein>
    <submittedName>
        <fullName evidence="2">Bro-N domain-containing protein</fullName>
    </submittedName>
</protein>
<dbReference type="PANTHER" id="PTHR36180:SF2">
    <property type="entry name" value="BRO FAMILY PROTEIN"/>
    <property type="match status" value="1"/>
</dbReference>
<dbReference type="Pfam" id="PF02498">
    <property type="entry name" value="Bro-N"/>
    <property type="match status" value="1"/>
</dbReference>
<evidence type="ECO:0000259" key="1">
    <source>
        <dbReference type="PROSITE" id="PS51750"/>
    </source>
</evidence>
<dbReference type="InterPro" id="IPR003497">
    <property type="entry name" value="BRO_N_domain"/>
</dbReference>
<evidence type="ECO:0000313" key="3">
    <source>
        <dbReference type="Proteomes" id="UP000645865"/>
    </source>
</evidence>
<reference evidence="2" key="1">
    <citation type="submission" date="2020-12" db="EMBL/GenBank/DDBJ databases">
        <title>Comparative genomic insights into the epidemiology and virulence of plant pathogenic Pseudomonads from Turkey.</title>
        <authorList>
            <person name="Dillon M."/>
            <person name="Ruiz-Bedoya T."/>
            <person name="Bendalovic-Torma C."/>
            <person name="Guttman K.M."/>
            <person name="Kwak H."/>
            <person name="Middleton M.A."/>
            <person name="Wang P.W."/>
            <person name="Horuz S."/>
            <person name="Aysan Y."/>
            <person name="Guttman D.S."/>
        </authorList>
    </citation>
    <scope>NUCLEOTIDE SEQUENCE</scope>
    <source>
        <strain evidence="2">S5_IA_3a</strain>
    </source>
</reference>
<dbReference type="PANTHER" id="PTHR36180">
    <property type="entry name" value="DNA-BINDING PROTEIN-RELATED-RELATED"/>
    <property type="match status" value="1"/>
</dbReference>
<dbReference type="EMBL" id="JAEILH010000014">
    <property type="protein sequence ID" value="MBI6623939.1"/>
    <property type="molecule type" value="Genomic_DNA"/>
</dbReference>
<proteinExistence type="predicted"/>
<dbReference type="Proteomes" id="UP000645865">
    <property type="component" value="Unassembled WGS sequence"/>
</dbReference>
<dbReference type="SMART" id="SM01040">
    <property type="entry name" value="Bro-N"/>
    <property type="match status" value="1"/>
</dbReference>
<dbReference type="AlphaFoldDB" id="A0A8I1E2Z8"/>
<feature type="domain" description="Bro-N" evidence="1">
    <location>
        <begin position="1"/>
        <end position="107"/>
    </location>
</feature>
<name>A0A8I1E2Z8_9PSED</name>
<gene>
    <name evidence="2" type="ORF">YA0853_09650</name>
</gene>